<protein>
    <submittedName>
        <fullName evidence="2">Uncharacterized protein</fullName>
    </submittedName>
</protein>
<keyword evidence="1" id="KW-0812">Transmembrane</keyword>
<feature type="transmembrane region" description="Helical" evidence="1">
    <location>
        <begin position="76"/>
        <end position="100"/>
    </location>
</feature>
<keyword evidence="1" id="KW-0472">Membrane</keyword>
<organism evidence="2 3">
    <name type="scientific">Blastomonas aquatica</name>
    <dbReference type="NCBI Taxonomy" id="1510276"/>
    <lineage>
        <taxon>Bacteria</taxon>
        <taxon>Pseudomonadati</taxon>
        <taxon>Pseudomonadota</taxon>
        <taxon>Alphaproteobacteria</taxon>
        <taxon>Sphingomonadales</taxon>
        <taxon>Sphingomonadaceae</taxon>
        <taxon>Blastomonas</taxon>
    </lineage>
</organism>
<dbReference type="RefSeq" id="WP_188512561.1">
    <property type="nucleotide sequence ID" value="NZ_BMGD01000001.1"/>
</dbReference>
<keyword evidence="1" id="KW-1133">Transmembrane helix</keyword>
<sequence length="283" mass="31865">MEDQKQALPLRIVAARFISTDQQAGLAELDRITAQASRVIEKRYWTFRLALGATAFATTMTLLPGIFLTLSNGPGATAVVIIGLLCFSLMLLAIVTWRMFQYGGLKAKAPQAALYANSDDPAARNLERLFKLLQRETSPRAFFRLANGRRRYVDHRHFFGKLRAAHVARDSTIRSAFFSPIGSWFDRELFLEADVDDFIAEGKAEPSRAGAPKKYDYTNAVISLIEHPQVRTIDVSKKRGNQKVIIGLLEDWYRNRRLEVPSETQLSGYAKQIIETIAKNRAS</sequence>
<evidence type="ECO:0000313" key="3">
    <source>
        <dbReference type="Proteomes" id="UP000614261"/>
    </source>
</evidence>
<accession>A0ABQ1IU97</accession>
<comment type="caution">
    <text evidence="2">The sequence shown here is derived from an EMBL/GenBank/DDBJ whole genome shotgun (WGS) entry which is preliminary data.</text>
</comment>
<proteinExistence type="predicted"/>
<evidence type="ECO:0000313" key="2">
    <source>
        <dbReference type="EMBL" id="GGB51415.1"/>
    </source>
</evidence>
<dbReference type="Proteomes" id="UP000614261">
    <property type="component" value="Unassembled WGS sequence"/>
</dbReference>
<evidence type="ECO:0000256" key="1">
    <source>
        <dbReference type="SAM" id="Phobius"/>
    </source>
</evidence>
<gene>
    <name evidence="2" type="ORF">GCM10010833_02670</name>
</gene>
<dbReference type="EMBL" id="BMGD01000001">
    <property type="protein sequence ID" value="GGB51415.1"/>
    <property type="molecule type" value="Genomic_DNA"/>
</dbReference>
<keyword evidence="3" id="KW-1185">Reference proteome</keyword>
<reference evidence="3" key="1">
    <citation type="journal article" date="2019" name="Int. J. Syst. Evol. Microbiol.">
        <title>The Global Catalogue of Microorganisms (GCM) 10K type strain sequencing project: providing services to taxonomists for standard genome sequencing and annotation.</title>
        <authorList>
            <consortium name="The Broad Institute Genomics Platform"/>
            <consortium name="The Broad Institute Genome Sequencing Center for Infectious Disease"/>
            <person name="Wu L."/>
            <person name="Ma J."/>
        </authorList>
    </citation>
    <scope>NUCLEOTIDE SEQUENCE [LARGE SCALE GENOMIC DNA]</scope>
    <source>
        <strain evidence="3">CGMCC 1.12851</strain>
    </source>
</reference>
<feature type="transmembrane region" description="Helical" evidence="1">
    <location>
        <begin position="47"/>
        <end position="70"/>
    </location>
</feature>
<name>A0ABQ1IU97_9SPHN</name>